<evidence type="ECO:0000313" key="2">
    <source>
        <dbReference type="Proteomes" id="UP000694867"/>
    </source>
</evidence>
<proteinExistence type="predicted"/>
<name>A0AAJ7PB57_9ACAR</name>
<keyword evidence="2" id="KW-1185">Reference proteome</keyword>
<dbReference type="Proteomes" id="UP000694867">
    <property type="component" value="Unplaced"/>
</dbReference>
<feature type="chain" id="PRO_5042474578" evidence="1">
    <location>
        <begin position="18"/>
        <end position="213"/>
    </location>
</feature>
<reference evidence="3" key="1">
    <citation type="submission" date="2025-08" db="UniProtKB">
        <authorList>
            <consortium name="RefSeq"/>
        </authorList>
    </citation>
    <scope>IDENTIFICATION</scope>
</reference>
<keyword evidence="1" id="KW-0732">Signal</keyword>
<gene>
    <name evidence="3" type="primary">LOC100904214</name>
</gene>
<dbReference type="AlphaFoldDB" id="A0AAJ7PB57"/>
<evidence type="ECO:0000256" key="1">
    <source>
        <dbReference type="SAM" id="SignalP"/>
    </source>
</evidence>
<dbReference type="KEGG" id="goe:100904214"/>
<accession>A0AAJ7PB57</accession>
<sequence length="213" mass="23054">MLLHIIVCAVLAAGAFGNFTANTMMDNILRDMTIQIGNTGLDPTVVSPFNFKVKATGVTNRDFKANFTQGSLYGLGQLRRQGNCNYGIAAGELRMGCYVTLGSLRALMNADVKGDQISGKLHSISTSSNVSPQSFLLIELAGSRGYPARLIPMIMRTVTISTAVTQGKVDLGTSRHNEFVRQINDNLARQVASILTGKYSSVFHSVASRYRMP</sequence>
<protein>
    <submittedName>
        <fullName evidence="3">Uncharacterized protein LOC100904214</fullName>
    </submittedName>
</protein>
<organism evidence="2 3">
    <name type="scientific">Galendromus occidentalis</name>
    <name type="common">western predatory mite</name>
    <dbReference type="NCBI Taxonomy" id="34638"/>
    <lineage>
        <taxon>Eukaryota</taxon>
        <taxon>Metazoa</taxon>
        <taxon>Ecdysozoa</taxon>
        <taxon>Arthropoda</taxon>
        <taxon>Chelicerata</taxon>
        <taxon>Arachnida</taxon>
        <taxon>Acari</taxon>
        <taxon>Parasitiformes</taxon>
        <taxon>Mesostigmata</taxon>
        <taxon>Gamasina</taxon>
        <taxon>Phytoseioidea</taxon>
        <taxon>Phytoseiidae</taxon>
        <taxon>Typhlodrominae</taxon>
        <taxon>Galendromus</taxon>
    </lineage>
</organism>
<dbReference type="RefSeq" id="XP_018497559.1">
    <property type="nucleotide sequence ID" value="XM_018642043.1"/>
</dbReference>
<feature type="signal peptide" evidence="1">
    <location>
        <begin position="1"/>
        <end position="17"/>
    </location>
</feature>
<evidence type="ECO:0000313" key="3">
    <source>
        <dbReference type="RefSeq" id="XP_018497559.1"/>
    </source>
</evidence>
<dbReference type="GeneID" id="100904214"/>